<reference evidence="5" key="1">
    <citation type="submission" date="2014-03" db="EMBL/GenBank/DDBJ databases">
        <authorList>
            <person name="Genoscope - CEA"/>
        </authorList>
    </citation>
    <scope>NUCLEOTIDE SEQUENCE [LARGE SCALE GENOMIC DNA]</scope>
    <source>
        <strain evidence="5">CF27</strain>
    </source>
</reference>
<dbReference type="InterPro" id="IPR035919">
    <property type="entry name" value="EAL_sf"/>
</dbReference>
<dbReference type="InterPro" id="IPR012292">
    <property type="entry name" value="Globin/Proto"/>
</dbReference>
<dbReference type="PANTHER" id="PTHR33121">
    <property type="entry name" value="CYCLIC DI-GMP PHOSPHODIESTERASE PDEF"/>
    <property type="match status" value="1"/>
</dbReference>
<dbReference type="Pfam" id="PF00563">
    <property type="entry name" value="EAL"/>
    <property type="match status" value="1"/>
</dbReference>
<evidence type="ECO:0000259" key="4">
    <source>
        <dbReference type="PROSITE" id="PS50887"/>
    </source>
</evidence>
<dbReference type="SUPFAM" id="SSF46458">
    <property type="entry name" value="Globin-like"/>
    <property type="match status" value="1"/>
</dbReference>
<protein>
    <recommendedName>
        <fullName evidence="1">Diguanylate cyclase DosC</fullName>
    </recommendedName>
    <alternativeName>
        <fullName evidence="2">Direct oxygen-sensing cyclase</fullName>
    </alternativeName>
</protein>
<dbReference type="RefSeq" id="WP_035191484.1">
    <property type="nucleotide sequence ID" value="NZ_CCCS020000009.1"/>
</dbReference>
<reference evidence="6 7" key="3">
    <citation type="submission" date="2017-03" db="EMBL/GenBank/DDBJ databases">
        <authorList>
            <person name="Regsiter A."/>
            <person name="William W."/>
        </authorList>
    </citation>
    <scope>NUCLEOTIDE SEQUENCE [LARGE SCALE GENOMIC DNA]</scope>
    <source>
        <strain evidence="6">PRJEB5721</strain>
    </source>
</reference>
<dbReference type="EMBL" id="CCCS020000009">
    <property type="protein sequence ID" value="CDQ09095.1"/>
    <property type="molecule type" value="Genomic_DNA"/>
</dbReference>
<dbReference type="Proteomes" id="UP000193925">
    <property type="component" value="Chromosome AFERRI"/>
</dbReference>
<dbReference type="GO" id="GO:0071111">
    <property type="term" value="F:cyclic-guanylate-specific phosphodiesterase activity"/>
    <property type="evidence" value="ECO:0007669"/>
    <property type="project" value="InterPro"/>
</dbReference>
<dbReference type="CDD" id="cd01949">
    <property type="entry name" value="GGDEF"/>
    <property type="match status" value="1"/>
</dbReference>
<dbReference type="Gene3D" id="3.20.20.450">
    <property type="entry name" value="EAL domain"/>
    <property type="match status" value="1"/>
</dbReference>
<evidence type="ECO:0000313" key="5">
    <source>
        <dbReference type="EMBL" id="CDQ09095.1"/>
    </source>
</evidence>
<dbReference type="PROSITE" id="PS50887">
    <property type="entry name" value="GGDEF"/>
    <property type="match status" value="1"/>
</dbReference>
<dbReference type="InterPro" id="IPR029787">
    <property type="entry name" value="Nucleotide_cyclase"/>
</dbReference>
<evidence type="ECO:0000313" key="7">
    <source>
        <dbReference type="Proteomes" id="UP000193925"/>
    </source>
</evidence>
<dbReference type="GO" id="GO:0020037">
    <property type="term" value="F:heme binding"/>
    <property type="evidence" value="ECO:0007669"/>
    <property type="project" value="InterPro"/>
</dbReference>
<dbReference type="Pfam" id="PF00990">
    <property type="entry name" value="GGDEF"/>
    <property type="match status" value="1"/>
</dbReference>
<sequence>METTSTLPNFLGLHDSDFQFIDRYRVLLEAERAALAHDFYDYLLSHPVTAAVFRDFSSARLDALIQKQAEHISGLLASHLNKSWRESMRKLGALHHRLGIEPSWVAGAYILYWRHWQKVLQEQVPEAERNSLRDALFRLLIGDLMVQLDGYARASRETDADRLALFDVLLGVLAVPQGEESPRPEALLQHICEALPRKSASVRLAGYVVSSAMGDVLTLECMAGLPLPTLQLPKTAGDPCWEALECGQTVIQSVEDPRAPEWIKDLHNRVEEIGIFPFGEGDLRGVILIGVREKGYFHRVGTDYFHAFAHLGEMVLLLRNQSLRDPLTGLPNRTLFLDRLVIAQAQTLRNERLLGVALLDLDGFKKVNDRLGHVVGDQLLLAVVQSLQGYLRAGDTLARMGGDEFGLILPGLDSVDSLEALCERLLASIREPLDIHGEAVSISGSLGVTLYPLDDSNASTLIQHADMALYAAKDAGRDQFHLHTLALDEAVQAESEMRVMLQQALNDDRLILHYQPIVSSTGNIMGVEALIRLQHPEQGLLPPAAFFSALDHPRLARPIGRFVLETALRQGEAWRREGLVLRISVNISARHLLDARFLDDLREILANHPDISQNQLEIEVTESAPLIDMAGAQVLLGACHRMGVRVALDDFGTGNASLTYLQQLHPQSIKIDQSFVRDMINDPKDLAIVAAVITASRMLGLDVIAEGVETAEHAALLTKMGCSHLQGYYFSKPLPPEAIHAWSTRLRPILQVGDVSTFMAILPPILEGHTLRVQMFLRALRHENPFPAHILEEDAEDCCHLGRWLRGEGARIFGQALDFDGLLTRHERMHQFARAAKSLLDVGDTEGAIHQGCLLDLENRMLLAELLGMTGKIQDEYPMTAGRPL</sequence>
<dbReference type="CDD" id="cd01948">
    <property type="entry name" value="EAL"/>
    <property type="match status" value="1"/>
</dbReference>
<dbReference type="InterPro" id="IPR001633">
    <property type="entry name" value="EAL_dom"/>
</dbReference>
<dbReference type="SMART" id="SM00267">
    <property type="entry name" value="GGDEF"/>
    <property type="match status" value="1"/>
</dbReference>
<dbReference type="SUPFAM" id="SSF141868">
    <property type="entry name" value="EAL domain-like"/>
    <property type="match status" value="1"/>
</dbReference>
<dbReference type="AlphaFoldDB" id="A0A060UKU5"/>
<dbReference type="Gene3D" id="1.20.120.30">
    <property type="entry name" value="Aspartate receptor, ligand-binding domain"/>
    <property type="match status" value="1"/>
</dbReference>
<dbReference type="PANTHER" id="PTHR33121:SF70">
    <property type="entry name" value="SIGNALING PROTEIN YKOW"/>
    <property type="match status" value="1"/>
</dbReference>
<dbReference type="InterPro" id="IPR039379">
    <property type="entry name" value="Protoglobin_sensor_dom"/>
</dbReference>
<dbReference type="InterPro" id="IPR044398">
    <property type="entry name" value="Globin-sensor_dom"/>
</dbReference>
<evidence type="ECO:0000259" key="3">
    <source>
        <dbReference type="PROSITE" id="PS50883"/>
    </source>
</evidence>
<evidence type="ECO:0000313" key="6">
    <source>
        <dbReference type="EMBL" id="SMH63992.1"/>
    </source>
</evidence>
<dbReference type="SMART" id="SM00052">
    <property type="entry name" value="EAL"/>
    <property type="match status" value="1"/>
</dbReference>
<dbReference type="Gene3D" id="1.10.490.10">
    <property type="entry name" value="Globins"/>
    <property type="match status" value="1"/>
</dbReference>
<dbReference type="GO" id="GO:0019825">
    <property type="term" value="F:oxygen binding"/>
    <property type="evidence" value="ECO:0007669"/>
    <property type="project" value="InterPro"/>
</dbReference>
<keyword evidence="7" id="KW-1185">Reference proteome</keyword>
<dbReference type="InterPro" id="IPR009050">
    <property type="entry name" value="Globin-like_sf"/>
</dbReference>
<dbReference type="InterPro" id="IPR043128">
    <property type="entry name" value="Rev_trsase/Diguanyl_cyclase"/>
</dbReference>
<dbReference type="PROSITE" id="PS50883">
    <property type="entry name" value="EAL"/>
    <property type="match status" value="1"/>
</dbReference>
<evidence type="ECO:0000256" key="1">
    <source>
        <dbReference type="ARBA" id="ARBA00015125"/>
    </source>
</evidence>
<evidence type="ECO:0000256" key="2">
    <source>
        <dbReference type="ARBA" id="ARBA00029839"/>
    </source>
</evidence>
<organism evidence="5">
    <name type="scientific">Acidithiobacillus ferrivorans</name>
    <dbReference type="NCBI Taxonomy" id="160808"/>
    <lineage>
        <taxon>Bacteria</taxon>
        <taxon>Pseudomonadati</taxon>
        <taxon>Pseudomonadota</taxon>
        <taxon>Acidithiobacillia</taxon>
        <taxon>Acidithiobacillales</taxon>
        <taxon>Acidithiobacillaceae</taxon>
        <taxon>Acidithiobacillus</taxon>
    </lineage>
</organism>
<feature type="domain" description="EAL" evidence="3">
    <location>
        <begin position="494"/>
        <end position="747"/>
    </location>
</feature>
<dbReference type="InterPro" id="IPR050706">
    <property type="entry name" value="Cyclic-di-GMP_PDE-like"/>
</dbReference>
<dbReference type="EMBL" id="LT841305">
    <property type="protein sequence ID" value="SMH63992.1"/>
    <property type="molecule type" value="Genomic_DNA"/>
</dbReference>
<dbReference type="Pfam" id="PF11563">
    <property type="entry name" value="Protoglobin"/>
    <property type="match status" value="1"/>
</dbReference>
<proteinExistence type="predicted"/>
<dbReference type="CDD" id="cd01068">
    <property type="entry name" value="globin_sensor"/>
    <property type="match status" value="1"/>
</dbReference>
<dbReference type="SUPFAM" id="SSF55073">
    <property type="entry name" value="Nucleotide cyclase"/>
    <property type="match status" value="1"/>
</dbReference>
<dbReference type="Gene3D" id="3.30.70.270">
    <property type="match status" value="1"/>
</dbReference>
<gene>
    <name evidence="6" type="ORF">AFERRI_10025</name>
    <name evidence="5" type="ORF">AFERRI_170004</name>
</gene>
<feature type="domain" description="GGDEF" evidence="4">
    <location>
        <begin position="352"/>
        <end position="485"/>
    </location>
</feature>
<reference evidence="5" key="2">
    <citation type="submission" date="2014-07" db="EMBL/GenBank/DDBJ databases">
        <title>Initial genome analysis of the psychrotolerant acidophile Acidithiobacillus ferrivorans CF27: insights into iron and sulfur oxidation pathways and into biofilm formation.</title>
        <authorList>
            <person name="Talla E."/>
            <person name="Hedrich S."/>
            <person name="Mangenot S."/>
            <person name="Ji B."/>
            <person name="Johnson D.B."/>
            <person name="Barbe V."/>
            <person name="Bonnefoy V."/>
        </authorList>
    </citation>
    <scope>NUCLEOTIDE SEQUENCE [LARGE SCALE GENOMIC DNA]</scope>
    <source>
        <strain evidence="5">CF27</strain>
    </source>
</reference>
<name>A0A060UKU5_9PROT</name>
<accession>A0A060UKU5</accession>
<dbReference type="NCBIfam" id="TIGR00254">
    <property type="entry name" value="GGDEF"/>
    <property type="match status" value="1"/>
</dbReference>
<dbReference type="InterPro" id="IPR000160">
    <property type="entry name" value="GGDEF_dom"/>
</dbReference>